<dbReference type="Proteomes" id="UP001186944">
    <property type="component" value="Unassembled WGS sequence"/>
</dbReference>
<keyword evidence="2" id="KW-1185">Reference proteome</keyword>
<evidence type="ECO:0000313" key="1">
    <source>
        <dbReference type="EMBL" id="KAK3082619.1"/>
    </source>
</evidence>
<evidence type="ECO:0000313" key="2">
    <source>
        <dbReference type="Proteomes" id="UP001186944"/>
    </source>
</evidence>
<comment type="caution">
    <text evidence="1">The sequence shown here is derived from an EMBL/GenBank/DDBJ whole genome shotgun (WGS) entry which is preliminary data.</text>
</comment>
<dbReference type="AlphaFoldDB" id="A0AA88XCF1"/>
<organism evidence="1 2">
    <name type="scientific">Pinctada imbricata</name>
    <name type="common">Atlantic pearl-oyster</name>
    <name type="synonym">Pinctada martensii</name>
    <dbReference type="NCBI Taxonomy" id="66713"/>
    <lineage>
        <taxon>Eukaryota</taxon>
        <taxon>Metazoa</taxon>
        <taxon>Spiralia</taxon>
        <taxon>Lophotrochozoa</taxon>
        <taxon>Mollusca</taxon>
        <taxon>Bivalvia</taxon>
        <taxon>Autobranchia</taxon>
        <taxon>Pteriomorphia</taxon>
        <taxon>Pterioida</taxon>
        <taxon>Pterioidea</taxon>
        <taxon>Pteriidae</taxon>
        <taxon>Pinctada</taxon>
    </lineage>
</organism>
<accession>A0AA88XCF1</accession>
<name>A0AA88XCF1_PINIB</name>
<reference evidence="1" key="1">
    <citation type="submission" date="2019-08" db="EMBL/GenBank/DDBJ databases">
        <title>The improved chromosome-level genome for the pearl oyster Pinctada fucata martensii using PacBio sequencing and Hi-C.</title>
        <authorList>
            <person name="Zheng Z."/>
        </authorList>
    </citation>
    <scope>NUCLEOTIDE SEQUENCE</scope>
    <source>
        <strain evidence="1">ZZ-2019</strain>
        <tissue evidence="1">Adductor muscle</tissue>
    </source>
</reference>
<sequence>MNHLCKFGYCSISTLSDTEQSYPKLLNQATLNYPKLLNQVNQVENVGDGAKCDNTQKDQCKLIVTYAQQNSFNDTELCWEEAIGKLFNFRDVANAVTCLQPLEPGCRNYSDWNNLFGQLNGARDQCGLAAGCFLDEARLCLTKDLGISLDGSTVPGSICQNYPSFKSCWDKHVTLCSQNPVFRSLQAVANNYHECQIKCDNDVMMEVGKCYMSLGRWTNRIEGFSDMDHLHDICQNLTEFRNCYLPKRGACFYNDYIKPIVPEMDYVVNITNRLCQQGILEVDPSCFNNSDVKNQTSLCNAENFKPLPDCGDERRRQHEDCFYFRFPRVDFLVVFAFLLAHKTLRIGTL</sequence>
<dbReference type="EMBL" id="VSWD01000014">
    <property type="protein sequence ID" value="KAK3082619.1"/>
    <property type="molecule type" value="Genomic_DNA"/>
</dbReference>
<gene>
    <name evidence="1" type="ORF">FSP39_000629</name>
</gene>
<proteinExistence type="predicted"/>
<protein>
    <submittedName>
        <fullName evidence="1">Uncharacterized protein</fullName>
    </submittedName>
</protein>